<dbReference type="SUPFAM" id="SSF143011">
    <property type="entry name" value="RelE-like"/>
    <property type="match status" value="1"/>
</dbReference>
<evidence type="ECO:0000313" key="4">
    <source>
        <dbReference type="Proteomes" id="UP000230184"/>
    </source>
</evidence>
<dbReference type="PANTHER" id="PTHR35601">
    <property type="entry name" value="TOXIN RELE"/>
    <property type="match status" value="1"/>
</dbReference>
<comment type="caution">
    <text evidence="3">The sequence shown here is derived from an EMBL/GenBank/DDBJ whole genome shotgun (WGS) entry which is preliminary data.</text>
</comment>
<dbReference type="Pfam" id="PF05016">
    <property type="entry name" value="ParE_toxin"/>
    <property type="match status" value="1"/>
</dbReference>
<keyword evidence="2" id="KW-1277">Toxin-antitoxin system</keyword>
<sequence length="96" mass="11421">MMLGENLAVIYYMMYQIKITAQAKKELKDIKKEYYEGINLSFEEIRENPFIGKPLLRELFGKYSYRVGQYRIIYIIDKKDKIVKVLTAGHRSSVYI</sequence>
<dbReference type="InterPro" id="IPR035093">
    <property type="entry name" value="RelE/ParE_toxin_dom_sf"/>
</dbReference>
<protein>
    <submittedName>
        <fullName evidence="3">Type II toxin-antitoxin system mRNA interferase toxin, RelE/StbE family</fullName>
    </submittedName>
</protein>
<organism evidence="3 4">
    <name type="scientific">Candidatus Roizmanbacteria bacterium CG07_land_8_20_14_0_80_34_15</name>
    <dbReference type="NCBI Taxonomy" id="1974849"/>
    <lineage>
        <taxon>Bacteria</taxon>
        <taxon>Candidatus Roizmaniibacteriota</taxon>
    </lineage>
</organism>
<dbReference type="Gene3D" id="3.30.2310.20">
    <property type="entry name" value="RelE-like"/>
    <property type="match status" value="1"/>
</dbReference>
<evidence type="ECO:0000313" key="3">
    <source>
        <dbReference type="EMBL" id="PIU37454.1"/>
    </source>
</evidence>
<gene>
    <name evidence="3" type="ORF">COT02_00795</name>
</gene>
<dbReference type="InterPro" id="IPR007712">
    <property type="entry name" value="RelE/ParE_toxin"/>
</dbReference>
<reference evidence="4" key="1">
    <citation type="submission" date="2017-09" db="EMBL/GenBank/DDBJ databases">
        <title>Depth-based differentiation of microbial function through sediment-hosted aquifers and enrichment of novel symbionts in the deep terrestrial subsurface.</title>
        <authorList>
            <person name="Probst A.J."/>
            <person name="Ladd B."/>
            <person name="Jarett J.K."/>
            <person name="Geller-Mcgrath D.E."/>
            <person name="Sieber C.M.K."/>
            <person name="Emerson J.B."/>
            <person name="Anantharaman K."/>
            <person name="Thomas B.C."/>
            <person name="Malmstrom R."/>
            <person name="Stieglmeier M."/>
            <person name="Klingl A."/>
            <person name="Woyke T."/>
            <person name="Ryan C.M."/>
            <person name="Banfield J.F."/>
        </authorList>
    </citation>
    <scope>NUCLEOTIDE SEQUENCE [LARGE SCALE GENOMIC DNA]</scope>
</reference>
<name>A0A2M6YVC7_9BACT</name>
<dbReference type="PANTHER" id="PTHR35601:SF1">
    <property type="entry name" value="TOXIN RELE"/>
    <property type="match status" value="1"/>
</dbReference>
<dbReference type="EMBL" id="PEWY01000018">
    <property type="protein sequence ID" value="PIU37454.1"/>
    <property type="molecule type" value="Genomic_DNA"/>
</dbReference>
<comment type="similarity">
    <text evidence="1">Belongs to the RelE toxin family.</text>
</comment>
<dbReference type="NCBIfam" id="TIGR02385">
    <property type="entry name" value="RelE_StbE"/>
    <property type="match status" value="1"/>
</dbReference>
<dbReference type="AlphaFoldDB" id="A0A2M6YVC7"/>
<evidence type="ECO:0000256" key="2">
    <source>
        <dbReference type="ARBA" id="ARBA00022649"/>
    </source>
</evidence>
<dbReference type="Proteomes" id="UP000230184">
    <property type="component" value="Unassembled WGS sequence"/>
</dbReference>
<evidence type="ECO:0000256" key="1">
    <source>
        <dbReference type="ARBA" id="ARBA00006226"/>
    </source>
</evidence>
<proteinExistence type="inferred from homology"/>
<accession>A0A2M6YVC7</accession>